<sequence length="387" mass="42266">MCEVKVITGTSAAAEAAKLADVDVIAAYPITPQTTCVEKLADFVANGELNAEYIKVESEHSAMSASIGASAAGARAFTATSSQGLALMHEVLFSAAGMRVPVVMMNANRALSAPINIWNDQQDSLSQRDTGWIQLYAEDNQEVLDLVIQAFKIAEDEKVLLPVMVNLDGFILTHTVEPVTVPKQENVLDFIGTYEPKHAYLDPKKPMTQGALGDPNYYMETRYAIETAMRNAEKVIAEVHDAFAEKFNRAYGNGLIESYNLEKAENVIVAMGSICGTIKDMIDLKKKEGVEIGLLKIRCYRPLPVEMIKDALKNAKNVAILDKSISLGMNKGAIYADVASHLKDKKTVNYIVGLGGRDITPEDILGIYDDVEISEDGKTNWIGLKEE</sequence>
<evidence type="ECO:0000256" key="4">
    <source>
        <dbReference type="ARBA" id="ARBA00044787"/>
    </source>
</evidence>
<dbReference type="AlphaFoldDB" id="A0A2Z5PKP8"/>
<dbReference type="PANTHER" id="PTHR32154">
    <property type="entry name" value="PYRUVATE-FLAVODOXIN OXIDOREDUCTASE-RELATED"/>
    <property type="match status" value="1"/>
</dbReference>
<accession>A0A2Z5PKP8</accession>
<dbReference type="Gene3D" id="3.40.50.920">
    <property type="match status" value="1"/>
</dbReference>
<protein>
    <recommendedName>
        <fullName evidence="4">Pyruvate synthase subunit PorA</fullName>
        <ecNumber evidence="2">1.2.7.1</ecNumber>
    </recommendedName>
    <alternativeName>
        <fullName evidence="6">Pyruvate oxidoreductase alpha chain</fullName>
    </alternativeName>
    <alternativeName>
        <fullName evidence="5">Pyruvic-ferredoxin oxidoreductase subunit alpha</fullName>
    </alternativeName>
</protein>
<dbReference type="Gene3D" id="3.40.50.970">
    <property type="match status" value="1"/>
</dbReference>
<dbReference type="SUPFAM" id="SSF52518">
    <property type="entry name" value="Thiamin diphosphate-binding fold (THDP-binding)"/>
    <property type="match status" value="1"/>
</dbReference>
<dbReference type="InterPro" id="IPR002880">
    <property type="entry name" value="Pyrv_Fd/Flavodoxin_OxRdtase_N"/>
</dbReference>
<dbReference type="Proteomes" id="UP000264208">
    <property type="component" value="Chromosome"/>
</dbReference>
<keyword evidence="10" id="KW-0670">Pyruvate</keyword>
<comment type="catalytic activity">
    <reaction evidence="7">
        <text>2 oxidized [2Fe-2S]-[ferredoxin] + pyruvate + CoA = 2 reduced [2Fe-2S]-[ferredoxin] + acetyl-CoA + CO2 + H(+)</text>
        <dbReference type="Rhea" id="RHEA:12765"/>
        <dbReference type="Rhea" id="RHEA-COMP:10000"/>
        <dbReference type="Rhea" id="RHEA-COMP:10001"/>
        <dbReference type="ChEBI" id="CHEBI:15361"/>
        <dbReference type="ChEBI" id="CHEBI:15378"/>
        <dbReference type="ChEBI" id="CHEBI:16526"/>
        <dbReference type="ChEBI" id="CHEBI:33737"/>
        <dbReference type="ChEBI" id="CHEBI:33738"/>
        <dbReference type="ChEBI" id="CHEBI:57287"/>
        <dbReference type="ChEBI" id="CHEBI:57288"/>
        <dbReference type="EC" id="1.2.7.1"/>
    </reaction>
</comment>
<evidence type="ECO:0000256" key="7">
    <source>
        <dbReference type="ARBA" id="ARBA00049357"/>
    </source>
</evidence>
<dbReference type="InterPro" id="IPR029061">
    <property type="entry name" value="THDP-binding"/>
</dbReference>
<organism evidence="10 11">
    <name type="scientific">Methanococcus maripaludis KA1</name>
    <dbReference type="NCBI Taxonomy" id="637914"/>
    <lineage>
        <taxon>Archaea</taxon>
        <taxon>Methanobacteriati</taxon>
        <taxon>Methanobacteriota</taxon>
        <taxon>Methanomada group</taxon>
        <taxon>Methanococci</taxon>
        <taxon>Methanococcales</taxon>
        <taxon>Methanococcaceae</taxon>
        <taxon>Methanococcus</taxon>
    </lineage>
</organism>
<feature type="domain" description="Pyruvate:ferredoxin oxidoreductase core" evidence="9">
    <location>
        <begin position="264"/>
        <end position="364"/>
    </location>
</feature>
<evidence type="ECO:0000256" key="6">
    <source>
        <dbReference type="ARBA" id="ARBA00044814"/>
    </source>
</evidence>
<dbReference type="FunFam" id="3.40.50.920:FF:000010">
    <property type="entry name" value="Pyruvate ferredoxin oxidoreductase, alpha subunit"/>
    <property type="match status" value="1"/>
</dbReference>
<proteinExistence type="predicted"/>
<evidence type="ECO:0000256" key="1">
    <source>
        <dbReference type="ARBA" id="ARBA00011595"/>
    </source>
</evidence>
<comment type="subunit">
    <text evidence="1">Heterotetramer of one alpha, one beta, one delta and one gamma chain.</text>
</comment>
<dbReference type="RefSeq" id="WP_119721256.1">
    <property type="nucleotide sequence ID" value="NZ_AP011526.1"/>
</dbReference>
<evidence type="ECO:0000259" key="9">
    <source>
        <dbReference type="Pfam" id="PF17147"/>
    </source>
</evidence>
<feature type="domain" description="Pyruvate flavodoxin/ferredoxin oxidoreductase pyrimidine binding" evidence="8">
    <location>
        <begin position="15"/>
        <end position="240"/>
    </location>
</feature>
<dbReference type="InterPro" id="IPR053390">
    <property type="entry name" value="Pyruvate_synthase_PorA"/>
</dbReference>
<gene>
    <name evidence="10" type="primary">porA</name>
    <name evidence="10" type="ORF">MMKA1_17290</name>
</gene>
<dbReference type="PANTHER" id="PTHR32154:SF0">
    <property type="entry name" value="PYRUVATE-FLAVODOXIN OXIDOREDUCTASE-RELATED"/>
    <property type="match status" value="1"/>
</dbReference>
<dbReference type="CDD" id="cd07034">
    <property type="entry name" value="TPP_PYR_PFOR_IOR-alpha_like"/>
    <property type="match status" value="1"/>
</dbReference>
<dbReference type="KEGG" id="mmak:MMKA1_17290"/>
<dbReference type="Pfam" id="PF17147">
    <property type="entry name" value="PFOR_II"/>
    <property type="match status" value="1"/>
</dbReference>
<dbReference type="EMBL" id="AP011526">
    <property type="protein sequence ID" value="BAP61846.1"/>
    <property type="molecule type" value="Genomic_DNA"/>
</dbReference>
<dbReference type="SUPFAM" id="SSF52922">
    <property type="entry name" value="TK C-terminal domain-like"/>
    <property type="match status" value="1"/>
</dbReference>
<evidence type="ECO:0000256" key="2">
    <source>
        <dbReference type="ARBA" id="ARBA00012822"/>
    </source>
</evidence>
<dbReference type="NCBIfam" id="NF040682">
    <property type="entry name" value="PorA_Arch"/>
    <property type="match status" value="1"/>
</dbReference>
<evidence type="ECO:0000313" key="10">
    <source>
        <dbReference type="EMBL" id="BAP61846.1"/>
    </source>
</evidence>
<dbReference type="InterPro" id="IPR033412">
    <property type="entry name" value="PFOR_II"/>
</dbReference>
<evidence type="ECO:0000256" key="3">
    <source>
        <dbReference type="ARBA" id="ARBA00023002"/>
    </source>
</evidence>
<evidence type="ECO:0000313" key="11">
    <source>
        <dbReference type="Proteomes" id="UP000264208"/>
    </source>
</evidence>
<reference evidence="10 11" key="1">
    <citation type="submission" date="2009-06" db="EMBL/GenBank/DDBJ databases">
        <title>Molecular Evidence for Microbiologically Influenced Corrosion from genome of Methanogen.</title>
        <authorList>
            <person name="Ito N."/>
            <person name="Tsurumaru H."/>
            <person name="Shimizu A."/>
            <person name="Harada T."/>
            <person name="Hosoyama A."/>
            <person name="Horikawa H."/>
            <person name="Wakai S."/>
            <person name="Sasaki K."/>
            <person name="Nishijima K."/>
            <person name="Ataku H."/>
            <person name="Yamazaki J."/>
            <person name="Mise M."/>
            <person name="Yamazaki S."/>
            <person name="Tanikawa S."/>
            <person name="Harayama S."/>
            <person name="Fujita N."/>
        </authorList>
    </citation>
    <scope>NUCLEOTIDE SEQUENCE [LARGE SCALE GENOMIC DNA]</scope>
    <source>
        <strain evidence="11">KA1 ( NBRC 102054)</strain>
    </source>
</reference>
<dbReference type="GO" id="GO:0019164">
    <property type="term" value="F:pyruvate synthase activity"/>
    <property type="evidence" value="ECO:0007669"/>
    <property type="project" value="UniProtKB-EC"/>
</dbReference>
<dbReference type="Pfam" id="PF01855">
    <property type="entry name" value="POR_N"/>
    <property type="match status" value="1"/>
</dbReference>
<evidence type="ECO:0000256" key="5">
    <source>
        <dbReference type="ARBA" id="ARBA00044811"/>
    </source>
</evidence>
<dbReference type="GeneID" id="37876100"/>
<name>A0A2Z5PKP8_METMI</name>
<evidence type="ECO:0000259" key="8">
    <source>
        <dbReference type="Pfam" id="PF01855"/>
    </source>
</evidence>
<dbReference type="InterPro" id="IPR009014">
    <property type="entry name" value="Transketo_C/PFOR_II"/>
</dbReference>
<dbReference type="FunFam" id="3.40.50.970:FF:000012">
    <property type="entry name" value="Pyruvate:ferredoxin (Flavodoxin) oxidoreductase"/>
    <property type="match status" value="1"/>
</dbReference>
<dbReference type="InterPro" id="IPR050722">
    <property type="entry name" value="Pyruvate:ferred/Flavod_OxRd"/>
</dbReference>
<dbReference type="EC" id="1.2.7.1" evidence="2"/>
<keyword evidence="3 10" id="KW-0560">Oxidoreductase</keyword>
<dbReference type="GO" id="GO:0006979">
    <property type="term" value="P:response to oxidative stress"/>
    <property type="evidence" value="ECO:0007669"/>
    <property type="project" value="TreeGrafter"/>
</dbReference>